<dbReference type="PANTHER" id="PTHR43618">
    <property type="entry name" value="7-ALPHA-HYDROXYSTEROID DEHYDROGENASE"/>
    <property type="match status" value="1"/>
</dbReference>
<dbReference type="Pfam" id="PF13561">
    <property type="entry name" value="adh_short_C2"/>
    <property type="match status" value="1"/>
</dbReference>
<proteinExistence type="inferred from homology"/>
<accession>A0A6V8H3D1</accession>
<dbReference type="PANTHER" id="PTHR43618:SF18">
    <property type="entry name" value="SHORT CHAIN DEHYDROGENASE_REDUCTASE FAMILY (AFU_ORTHOLOGUE AFUA_5G12480)"/>
    <property type="match status" value="1"/>
</dbReference>
<evidence type="ECO:0000256" key="1">
    <source>
        <dbReference type="ARBA" id="ARBA00006484"/>
    </source>
</evidence>
<evidence type="ECO:0000313" key="4">
    <source>
        <dbReference type="EMBL" id="GAM35837.1"/>
    </source>
</evidence>
<dbReference type="PRINTS" id="PR00081">
    <property type="entry name" value="GDHRDH"/>
</dbReference>
<name>A0A6V8H3D1_TALPI</name>
<keyword evidence="2" id="KW-0521">NADP</keyword>
<dbReference type="PROSITE" id="PS00061">
    <property type="entry name" value="ADH_SHORT"/>
    <property type="match status" value="1"/>
</dbReference>
<dbReference type="Gene3D" id="3.40.50.720">
    <property type="entry name" value="NAD(P)-binding Rossmann-like Domain"/>
    <property type="match status" value="1"/>
</dbReference>
<dbReference type="CDD" id="cd05233">
    <property type="entry name" value="SDR_c"/>
    <property type="match status" value="1"/>
</dbReference>
<dbReference type="SUPFAM" id="SSF51735">
    <property type="entry name" value="NAD(P)-binding Rossmann-fold domains"/>
    <property type="match status" value="1"/>
</dbReference>
<keyword evidence="3" id="KW-0560">Oxidoreductase</keyword>
<dbReference type="InterPro" id="IPR020904">
    <property type="entry name" value="Sc_DH/Rdtase_CS"/>
</dbReference>
<sequence>MARSLEANGAKVFILDLDSQKLDEAQDLSNSGNLIPIQCDITSQQSLLAADEQIERQVGYINLLIANAGIPGPYPPRIPPSATIAEVFDAWWQTPFESFLSTYRVNDVGTFYTILAFLKLLHAGNQQKNVKMSSPSIATASITAFNRQVPSGFAYAMSKAGVVHMMKQMATYLAPYNIRSNAIAPRLFPSAMSNPALEADGESLLATIPAGRTGDVKA</sequence>
<dbReference type="AlphaFoldDB" id="A0A6V8H3D1"/>
<protein>
    <submittedName>
        <fullName evidence="4">Uncharacterized protein</fullName>
    </submittedName>
</protein>
<dbReference type="InterPro" id="IPR052178">
    <property type="entry name" value="Sec_Metab_Biosynth_SDR"/>
</dbReference>
<evidence type="ECO:0000256" key="3">
    <source>
        <dbReference type="ARBA" id="ARBA00023002"/>
    </source>
</evidence>
<keyword evidence="5" id="KW-1185">Reference proteome</keyword>
<reference evidence="5" key="1">
    <citation type="journal article" date="2015" name="Genome Announc.">
        <title>Draft genome sequence of Talaromyces cellulolyticus strain Y-94, a source of lignocellulosic biomass-degrading enzymes.</title>
        <authorList>
            <person name="Fujii T."/>
            <person name="Koike H."/>
            <person name="Sawayama S."/>
            <person name="Yano S."/>
            <person name="Inoue H."/>
        </authorList>
    </citation>
    <scope>NUCLEOTIDE SEQUENCE [LARGE SCALE GENOMIC DNA]</scope>
    <source>
        <strain evidence="5">Y-94</strain>
    </source>
</reference>
<organism evidence="4 5">
    <name type="scientific">Talaromyces pinophilus</name>
    <name type="common">Penicillium pinophilum</name>
    <dbReference type="NCBI Taxonomy" id="128442"/>
    <lineage>
        <taxon>Eukaryota</taxon>
        <taxon>Fungi</taxon>
        <taxon>Dikarya</taxon>
        <taxon>Ascomycota</taxon>
        <taxon>Pezizomycotina</taxon>
        <taxon>Eurotiomycetes</taxon>
        <taxon>Eurotiomycetidae</taxon>
        <taxon>Eurotiales</taxon>
        <taxon>Trichocomaceae</taxon>
        <taxon>Talaromyces</taxon>
        <taxon>Talaromyces sect. Talaromyces</taxon>
    </lineage>
</organism>
<comment type="caution">
    <text evidence="4">The sequence shown here is derived from an EMBL/GenBank/DDBJ whole genome shotgun (WGS) entry which is preliminary data.</text>
</comment>
<dbReference type="InterPro" id="IPR036291">
    <property type="entry name" value="NAD(P)-bd_dom_sf"/>
</dbReference>
<comment type="similarity">
    <text evidence="1">Belongs to the short-chain dehydrogenases/reductases (SDR) family.</text>
</comment>
<dbReference type="EMBL" id="DF933813">
    <property type="protein sequence ID" value="GAM35837.1"/>
    <property type="molecule type" value="Genomic_DNA"/>
</dbReference>
<evidence type="ECO:0000256" key="2">
    <source>
        <dbReference type="ARBA" id="ARBA00022857"/>
    </source>
</evidence>
<dbReference type="Proteomes" id="UP000053095">
    <property type="component" value="Unassembled WGS sequence"/>
</dbReference>
<gene>
    <name evidence="4" type="ORF">TCE0_017f04475</name>
</gene>
<dbReference type="InterPro" id="IPR002347">
    <property type="entry name" value="SDR_fam"/>
</dbReference>
<dbReference type="GO" id="GO:0016491">
    <property type="term" value="F:oxidoreductase activity"/>
    <property type="evidence" value="ECO:0007669"/>
    <property type="project" value="UniProtKB-KW"/>
</dbReference>
<evidence type="ECO:0000313" key="5">
    <source>
        <dbReference type="Proteomes" id="UP000053095"/>
    </source>
</evidence>